<sequence>MSRIIKLDQIPRIRELFERAVLRPSQGQRRVATSGSATMLDRVSIFKGDITKVEVDAIVNAANRRLLGGGGVDGAIHRAAGPELLEECRTLNGCATGDAKITKGYDLPAGHVIHAVGPVYSSSKVDIVSGQLASCYSTSLKLAAQRSLKTIAFPSISTGIYGYPIDDATHIALSETTKFLQSEAGRGLERVVFVVFSAEDETVYHDLLPLYFPLPENMVAEEQAD</sequence>
<protein>
    <submittedName>
        <fullName evidence="1">A1pp-domain-containing protein</fullName>
    </submittedName>
</protein>
<proteinExistence type="predicted"/>
<evidence type="ECO:0000313" key="1">
    <source>
        <dbReference type="EMBL" id="KAI0067206.1"/>
    </source>
</evidence>
<name>A0ACB8TFP6_9AGAM</name>
<dbReference type="EMBL" id="MU277190">
    <property type="protein sequence ID" value="KAI0067206.1"/>
    <property type="molecule type" value="Genomic_DNA"/>
</dbReference>
<keyword evidence="2" id="KW-1185">Reference proteome</keyword>
<organism evidence="1 2">
    <name type="scientific">Artomyces pyxidatus</name>
    <dbReference type="NCBI Taxonomy" id="48021"/>
    <lineage>
        <taxon>Eukaryota</taxon>
        <taxon>Fungi</taxon>
        <taxon>Dikarya</taxon>
        <taxon>Basidiomycota</taxon>
        <taxon>Agaricomycotina</taxon>
        <taxon>Agaricomycetes</taxon>
        <taxon>Russulales</taxon>
        <taxon>Auriscalpiaceae</taxon>
        <taxon>Artomyces</taxon>
    </lineage>
</organism>
<accession>A0ACB8TFP6</accession>
<reference evidence="1" key="1">
    <citation type="submission" date="2021-03" db="EMBL/GenBank/DDBJ databases">
        <authorList>
            <consortium name="DOE Joint Genome Institute"/>
            <person name="Ahrendt S."/>
            <person name="Looney B.P."/>
            <person name="Miyauchi S."/>
            <person name="Morin E."/>
            <person name="Drula E."/>
            <person name="Courty P.E."/>
            <person name="Chicoki N."/>
            <person name="Fauchery L."/>
            <person name="Kohler A."/>
            <person name="Kuo A."/>
            <person name="Labutti K."/>
            <person name="Pangilinan J."/>
            <person name="Lipzen A."/>
            <person name="Riley R."/>
            <person name="Andreopoulos W."/>
            <person name="He G."/>
            <person name="Johnson J."/>
            <person name="Barry K.W."/>
            <person name="Grigoriev I.V."/>
            <person name="Nagy L."/>
            <person name="Hibbett D."/>
            <person name="Henrissat B."/>
            <person name="Matheny P.B."/>
            <person name="Labbe J."/>
            <person name="Martin F."/>
        </authorList>
    </citation>
    <scope>NUCLEOTIDE SEQUENCE</scope>
    <source>
        <strain evidence="1">HHB10654</strain>
    </source>
</reference>
<gene>
    <name evidence="1" type="ORF">BV25DRAFT_1073034</name>
</gene>
<dbReference type="Proteomes" id="UP000814140">
    <property type="component" value="Unassembled WGS sequence"/>
</dbReference>
<comment type="caution">
    <text evidence="1">The sequence shown here is derived from an EMBL/GenBank/DDBJ whole genome shotgun (WGS) entry which is preliminary data.</text>
</comment>
<reference evidence="1" key="2">
    <citation type="journal article" date="2022" name="New Phytol.">
        <title>Evolutionary transition to the ectomycorrhizal habit in the genomes of a hyperdiverse lineage of mushroom-forming fungi.</title>
        <authorList>
            <person name="Looney B."/>
            <person name="Miyauchi S."/>
            <person name="Morin E."/>
            <person name="Drula E."/>
            <person name="Courty P.E."/>
            <person name="Kohler A."/>
            <person name="Kuo A."/>
            <person name="LaButti K."/>
            <person name="Pangilinan J."/>
            <person name="Lipzen A."/>
            <person name="Riley R."/>
            <person name="Andreopoulos W."/>
            <person name="He G."/>
            <person name="Johnson J."/>
            <person name="Nolan M."/>
            <person name="Tritt A."/>
            <person name="Barry K.W."/>
            <person name="Grigoriev I.V."/>
            <person name="Nagy L.G."/>
            <person name="Hibbett D."/>
            <person name="Henrissat B."/>
            <person name="Matheny P.B."/>
            <person name="Labbe J."/>
            <person name="Martin F.M."/>
        </authorList>
    </citation>
    <scope>NUCLEOTIDE SEQUENCE</scope>
    <source>
        <strain evidence="1">HHB10654</strain>
    </source>
</reference>
<evidence type="ECO:0000313" key="2">
    <source>
        <dbReference type="Proteomes" id="UP000814140"/>
    </source>
</evidence>